<dbReference type="InterPro" id="IPR008042">
    <property type="entry name" value="Retrotrans_Pao"/>
</dbReference>
<dbReference type="Proteomes" id="UP000325440">
    <property type="component" value="Unassembled WGS sequence"/>
</dbReference>
<dbReference type="PANTHER" id="PTHR22955">
    <property type="entry name" value="RETROTRANSPOSON"/>
    <property type="match status" value="1"/>
</dbReference>
<reference evidence="1 2" key="1">
    <citation type="submission" date="2019-08" db="EMBL/GenBank/DDBJ databases">
        <authorList>
            <person name="Alioto T."/>
            <person name="Alioto T."/>
            <person name="Gomez Garrido J."/>
        </authorList>
    </citation>
    <scope>NUCLEOTIDE SEQUENCE [LARGE SCALE GENOMIC DNA]</scope>
</reference>
<dbReference type="AlphaFoldDB" id="A0A5E4M8F9"/>
<keyword evidence="2" id="KW-1185">Reference proteome</keyword>
<sequence>MDWIAKDWDCPVSSDIQGLWMMFCSKLEQLQRILIPRKVYSELTNEFQLHGLCNASQEAYGVCLHVQSKTQGGEWQTRLLCSRTRVAPHKGSTIPRSELCGAVLLAELAKKVADSWALNIRDFWLWTDSTIILGENPADLALRGPNPGELLVSESWWNGPRWLSKSESMWIPSLVDLKEEELPEQLKKNIKVSKYLTVTHLKKAETILLKIVQDECFNKEVIALADGKEEARTSKLKNQSHRWVGNPDEPEALTPAHFLVGELLNLSSEPDRLPEVLGWLRRWKHVQCILQLFWWRLYTE</sequence>
<dbReference type="OrthoDB" id="6627333at2759"/>
<organism evidence="1 2">
    <name type="scientific">Cinara cedri</name>
    <dbReference type="NCBI Taxonomy" id="506608"/>
    <lineage>
        <taxon>Eukaryota</taxon>
        <taxon>Metazoa</taxon>
        <taxon>Ecdysozoa</taxon>
        <taxon>Arthropoda</taxon>
        <taxon>Hexapoda</taxon>
        <taxon>Insecta</taxon>
        <taxon>Pterygota</taxon>
        <taxon>Neoptera</taxon>
        <taxon>Paraneoptera</taxon>
        <taxon>Hemiptera</taxon>
        <taxon>Sternorrhyncha</taxon>
        <taxon>Aphidomorpha</taxon>
        <taxon>Aphidoidea</taxon>
        <taxon>Aphididae</taxon>
        <taxon>Lachninae</taxon>
        <taxon>Cinara</taxon>
    </lineage>
</organism>
<name>A0A5E4M8F9_9HEMI</name>
<dbReference type="EMBL" id="CABPRJ010000481">
    <property type="protein sequence ID" value="VVC28503.1"/>
    <property type="molecule type" value="Genomic_DNA"/>
</dbReference>
<accession>A0A5E4M8F9</accession>
<dbReference type="Pfam" id="PF05380">
    <property type="entry name" value="Peptidase_A17"/>
    <property type="match status" value="1"/>
</dbReference>
<gene>
    <name evidence="1" type="ORF">CINCED_3A008516</name>
</gene>
<dbReference type="PANTHER" id="PTHR22955:SF77">
    <property type="entry name" value="ASPARTIC PUTATIVE DOMAIN-CONTAINING PROTEIN-RELATED"/>
    <property type="match status" value="1"/>
</dbReference>
<evidence type="ECO:0000313" key="2">
    <source>
        <dbReference type="Proteomes" id="UP000325440"/>
    </source>
</evidence>
<protein>
    <submittedName>
        <fullName evidence="1">Retrotransposon, Pao</fullName>
    </submittedName>
</protein>
<evidence type="ECO:0000313" key="1">
    <source>
        <dbReference type="EMBL" id="VVC28503.1"/>
    </source>
</evidence>
<proteinExistence type="predicted"/>